<dbReference type="Pfam" id="PF00929">
    <property type="entry name" value="RNase_T"/>
    <property type="match status" value="1"/>
</dbReference>
<dbReference type="SMART" id="SM00479">
    <property type="entry name" value="EXOIII"/>
    <property type="match status" value="1"/>
</dbReference>
<dbReference type="InterPro" id="IPR013520">
    <property type="entry name" value="Ribonucl_H"/>
</dbReference>
<comment type="caution">
    <text evidence="4">The sequence shown here is derived from an EMBL/GenBank/DDBJ whole genome shotgun (WGS) entry which is preliminary data.</text>
</comment>
<gene>
    <name evidence="4" type="ORF">COCSUDRAFT_27861</name>
</gene>
<dbReference type="PANTHER" id="PTHR12801">
    <property type="entry name" value="RNA EXONUCLEASE REXO1 / RECO3 FAMILY MEMBER-RELATED"/>
    <property type="match status" value="1"/>
</dbReference>
<dbReference type="InterPro" id="IPR012337">
    <property type="entry name" value="RNaseH-like_sf"/>
</dbReference>
<name>I0Z3H3_COCSC</name>
<dbReference type="OrthoDB" id="16516at2759"/>
<dbReference type="EMBL" id="AGSI01000004">
    <property type="protein sequence ID" value="EIE25192.1"/>
    <property type="molecule type" value="Genomic_DNA"/>
</dbReference>
<keyword evidence="1" id="KW-0540">Nuclease</keyword>
<organism evidence="4 5">
    <name type="scientific">Coccomyxa subellipsoidea (strain C-169)</name>
    <name type="common">Green microalga</name>
    <dbReference type="NCBI Taxonomy" id="574566"/>
    <lineage>
        <taxon>Eukaryota</taxon>
        <taxon>Viridiplantae</taxon>
        <taxon>Chlorophyta</taxon>
        <taxon>core chlorophytes</taxon>
        <taxon>Trebouxiophyceae</taxon>
        <taxon>Trebouxiophyceae incertae sedis</taxon>
        <taxon>Coccomyxaceae</taxon>
        <taxon>Coccomyxa</taxon>
        <taxon>Coccomyxa subellipsoidea</taxon>
    </lineage>
</organism>
<dbReference type="eggNOG" id="KOG2248">
    <property type="taxonomic scope" value="Eukaryota"/>
</dbReference>
<dbReference type="InterPro" id="IPR047021">
    <property type="entry name" value="REXO1/3/4-like"/>
</dbReference>
<evidence type="ECO:0000313" key="4">
    <source>
        <dbReference type="EMBL" id="EIE25192.1"/>
    </source>
</evidence>
<dbReference type="STRING" id="574566.I0Z3H3"/>
<dbReference type="GO" id="GO:0004527">
    <property type="term" value="F:exonuclease activity"/>
    <property type="evidence" value="ECO:0007669"/>
    <property type="project" value="InterPro"/>
</dbReference>
<feature type="domain" description="Exonuclease" evidence="3">
    <location>
        <begin position="12"/>
        <end position="179"/>
    </location>
</feature>
<proteinExistence type="predicted"/>
<sequence length="227" mass="25605">MYVNQQSVPPATHYSVDVECVATGRDHNARAVAQISLVDQYEQVILNLYVRPQQPVVSYLTPLTGLTRELLEEQGVPLEEAVRILRQYLPRQSILVGQNIGKDVDWLQLKEGQDYQSLVDLTGVYRVWNSKYKTWSVYGQDHLAKVLLGWDTQNASHDAVGDAVKSIRLFNLYNTLKADPDPKAWEKAQETILAAEVQPSFAKRNPEFDGVCMGNRRQCKCGAPFLG</sequence>
<dbReference type="GO" id="GO:0005634">
    <property type="term" value="C:nucleus"/>
    <property type="evidence" value="ECO:0007669"/>
    <property type="project" value="TreeGrafter"/>
</dbReference>
<evidence type="ECO:0000313" key="5">
    <source>
        <dbReference type="Proteomes" id="UP000007264"/>
    </source>
</evidence>
<evidence type="ECO:0000256" key="1">
    <source>
        <dbReference type="ARBA" id="ARBA00022722"/>
    </source>
</evidence>
<evidence type="ECO:0000256" key="2">
    <source>
        <dbReference type="ARBA" id="ARBA00022801"/>
    </source>
</evidence>
<dbReference type="AlphaFoldDB" id="I0Z3H3"/>
<keyword evidence="5" id="KW-1185">Reference proteome</keyword>
<dbReference type="RefSeq" id="XP_005649736.1">
    <property type="nucleotide sequence ID" value="XM_005649679.1"/>
</dbReference>
<dbReference type="Gene3D" id="3.30.420.10">
    <property type="entry name" value="Ribonuclease H-like superfamily/Ribonuclease H"/>
    <property type="match status" value="1"/>
</dbReference>
<dbReference type="GeneID" id="17043194"/>
<evidence type="ECO:0000259" key="3">
    <source>
        <dbReference type="SMART" id="SM00479"/>
    </source>
</evidence>
<dbReference type="SUPFAM" id="SSF53098">
    <property type="entry name" value="Ribonuclease H-like"/>
    <property type="match status" value="1"/>
</dbReference>
<dbReference type="PANTHER" id="PTHR12801:SF159">
    <property type="entry name" value="C3H1-TYPE DOMAIN-CONTAINING PROTEIN"/>
    <property type="match status" value="1"/>
</dbReference>
<dbReference type="InterPro" id="IPR036397">
    <property type="entry name" value="RNaseH_sf"/>
</dbReference>
<accession>I0Z3H3</accession>
<dbReference type="KEGG" id="csl:COCSUDRAFT_27861"/>
<dbReference type="Proteomes" id="UP000007264">
    <property type="component" value="Unassembled WGS sequence"/>
</dbReference>
<dbReference type="GO" id="GO:0003676">
    <property type="term" value="F:nucleic acid binding"/>
    <property type="evidence" value="ECO:0007669"/>
    <property type="project" value="InterPro"/>
</dbReference>
<keyword evidence="2" id="KW-0378">Hydrolase</keyword>
<reference evidence="4 5" key="1">
    <citation type="journal article" date="2012" name="Genome Biol.">
        <title>The genome of the polar eukaryotic microalga coccomyxa subellipsoidea reveals traits of cold adaptation.</title>
        <authorList>
            <person name="Blanc G."/>
            <person name="Agarkova I."/>
            <person name="Grimwood J."/>
            <person name="Kuo A."/>
            <person name="Brueggeman A."/>
            <person name="Dunigan D."/>
            <person name="Gurnon J."/>
            <person name="Ladunga I."/>
            <person name="Lindquist E."/>
            <person name="Lucas S."/>
            <person name="Pangilinan J."/>
            <person name="Proschold T."/>
            <person name="Salamov A."/>
            <person name="Schmutz J."/>
            <person name="Weeks D."/>
            <person name="Yamada T."/>
            <person name="Claverie J.M."/>
            <person name="Grigoriev I."/>
            <person name="Van Etten J."/>
            <person name="Lomsadze A."/>
            <person name="Borodovsky M."/>
        </authorList>
    </citation>
    <scope>NUCLEOTIDE SEQUENCE [LARGE SCALE GENOMIC DNA]</scope>
    <source>
        <strain evidence="4 5">C-169</strain>
    </source>
</reference>
<protein>
    <recommendedName>
        <fullName evidence="3">Exonuclease domain-containing protein</fullName>
    </recommendedName>
</protein>